<name>A0A485LZ35_9ZZZZ</name>
<accession>A0A485LZ35</accession>
<gene>
    <name evidence="1" type="ORF">SCFA_180030</name>
</gene>
<dbReference type="EMBL" id="CAADRM010000079">
    <property type="protein sequence ID" value="VFU13342.1"/>
    <property type="molecule type" value="Genomic_DNA"/>
</dbReference>
<dbReference type="Gene3D" id="1.25.10.10">
    <property type="entry name" value="Leucine-rich Repeat Variant"/>
    <property type="match status" value="1"/>
</dbReference>
<dbReference type="SUPFAM" id="SSF48371">
    <property type="entry name" value="ARM repeat"/>
    <property type="match status" value="1"/>
</dbReference>
<dbReference type="InterPro" id="IPR016024">
    <property type="entry name" value="ARM-type_fold"/>
</dbReference>
<protein>
    <submittedName>
        <fullName evidence="1">HEAT repeat protein</fullName>
    </submittedName>
</protein>
<organism evidence="1">
    <name type="scientific">anaerobic digester metagenome</name>
    <dbReference type="NCBI Taxonomy" id="1263854"/>
    <lineage>
        <taxon>unclassified sequences</taxon>
        <taxon>metagenomes</taxon>
        <taxon>ecological metagenomes</taxon>
    </lineage>
</organism>
<dbReference type="InterPro" id="IPR011989">
    <property type="entry name" value="ARM-like"/>
</dbReference>
<reference evidence="1" key="1">
    <citation type="submission" date="2019-03" db="EMBL/GenBank/DDBJ databases">
        <authorList>
            <person name="Hao L."/>
        </authorList>
    </citation>
    <scope>NUCLEOTIDE SEQUENCE</scope>
</reference>
<dbReference type="AlphaFoldDB" id="A0A485LZ35"/>
<proteinExistence type="predicted"/>
<dbReference type="Pfam" id="PF13646">
    <property type="entry name" value="HEAT_2"/>
    <property type="match status" value="1"/>
</dbReference>
<sequence>MKRVDLEQILRDLKDNNPEIKKMAAKAILKDPSCSGQFIASILKDADKPTAAAIYDVLFDDEKDYPEIFLEAAADPDPRVRRQAIRYLFRRGSFTVEDGIGWLNDNDPYVRRRVISYLFWINDRSVLESVIRLAVNDPDPMVRKDALRLVGIWGSRKDIQHVIHTLDDRSPLVRVQAIRTMKRLTGEDFGEPLGVSDDEFEWIVAKWQGWWELMRERI</sequence>
<evidence type="ECO:0000313" key="1">
    <source>
        <dbReference type="EMBL" id="VFU13342.1"/>
    </source>
</evidence>